<dbReference type="Proteomes" id="UP000237966">
    <property type="component" value="Unassembled WGS sequence"/>
</dbReference>
<evidence type="ECO:0000313" key="3">
    <source>
        <dbReference type="Proteomes" id="UP000052979"/>
    </source>
</evidence>
<dbReference type="EMBL" id="PSWU01000012">
    <property type="protein sequence ID" value="PPI14357.1"/>
    <property type="molecule type" value="Genomic_DNA"/>
</dbReference>
<dbReference type="RefSeq" id="WP_027691518.1">
    <property type="nucleotide sequence ID" value="NZ_CP010848.1"/>
</dbReference>
<dbReference type="PATRIC" id="fig|145458.7.peg.1680"/>
<dbReference type="GeneID" id="93666883"/>
<sequence length="413" mass="46059">MTTTPAWGIQRELIMRASAGTGELATHEFPAAWEVRAIIGDLDLSSLVAEVDRVLGALEILHGDLVRTESDAEIRWAGMLRRLYDIRVVKGYDITALADAVHRPFRLDAGDRARAVLTHGPKQAHLLIAIDHAYGDGQTLALVFDAILSGYTARRVGAPTPGLNWTSFRELTEKDFQPQDEADDRQRYFDRMRTVARRTAEIRYEHPVGGLRATTHQRVVLDGATSKAIRTNAASAQLPLGELITAGMLAIQPTELDLPVAFARHGRRSALWFRAPGSAYENLFSAPVRHQPGNGLDPFAVELSAVPTLDGLWATDFLSDDETYELRRYASSTFPMTRPQRIPGATVVADDRLFLELFEYTDMQEAQERRYEVFIMAWTRDDGRLFFNAHVDSHCVPDPADYLARLVTAISTS</sequence>
<dbReference type="InterPro" id="IPR023213">
    <property type="entry name" value="CAT-like_dom_sf"/>
</dbReference>
<accession>A0A0C5BER9</accession>
<evidence type="ECO:0000313" key="1">
    <source>
        <dbReference type="EMBL" id="KKM44289.1"/>
    </source>
</evidence>
<name>A0A0C5BER9_9MICO</name>
<dbReference type="Gene3D" id="3.30.559.10">
    <property type="entry name" value="Chloramphenicol acetyltransferase-like domain"/>
    <property type="match status" value="1"/>
</dbReference>
<evidence type="ECO:0008006" key="5">
    <source>
        <dbReference type="Google" id="ProtNLM"/>
    </source>
</evidence>
<evidence type="ECO:0000313" key="4">
    <source>
        <dbReference type="Proteomes" id="UP000237966"/>
    </source>
</evidence>
<protein>
    <recommendedName>
        <fullName evidence="5">Condensation domain-containing protein</fullName>
    </recommendedName>
</protein>
<keyword evidence="3" id="KW-1185">Reference proteome</keyword>
<dbReference type="KEGG" id="rtc:APU90_09695"/>
<gene>
    <name evidence="2" type="ORF">C5C51_07195</name>
    <name evidence="1" type="ORF">VT73_10325</name>
</gene>
<dbReference type="EMBL" id="LBFI01000057">
    <property type="protein sequence ID" value="KKM44289.1"/>
    <property type="molecule type" value="Genomic_DNA"/>
</dbReference>
<proteinExistence type="predicted"/>
<dbReference type="AlphaFoldDB" id="A0A0C5BER9"/>
<comment type="caution">
    <text evidence="1">The sequence shown here is derived from an EMBL/GenBank/DDBJ whole genome shotgun (WGS) entry which is preliminary data.</text>
</comment>
<organism evidence="1 3">
    <name type="scientific">Rathayibacter toxicus</name>
    <dbReference type="NCBI Taxonomy" id="145458"/>
    <lineage>
        <taxon>Bacteria</taxon>
        <taxon>Bacillati</taxon>
        <taxon>Actinomycetota</taxon>
        <taxon>Actinomycetes</taxon>
        <taxon>Micrococcales</taxon>
        <taxon>Microbacteriaceae</taxon>
        <taxon>Rathayibacter</taxon>
    </lineage>
</organism>
<dbReference type="Proteomes" id="UP000052979">
    <property type="component" value="Unassembled WGS sequence"/>
</dbReference>
<dbReference type="KEGG" id="rtx:TI83_07380"/>
<dbReference type="SUPFAM" id="SSF52777">
    <property type="entry name" value="CoA-dependent acyltransferases"/>
    <property type="match status" value="1"/>
</dbReference>
<reference evidence="2 4" key="2">
    <citation type="submission" date="2018-02" db="EMBL/GenBank/DDBJ databases">
        <title>Bacteriophage NCPPB3778 and a type I-E CRISPR drive the evolution of the US Biological Select Agent, Rathayibacter toxicus.</title>
        <authorList>
            <person name="Davis E.W.II."/>
            <person name="Tabima J.F."/>
            <person name="Weisberg A.J."/>
            <person name="Lopes L.D."/>
            <person name="Wiseman M.S."/>
            <person name="Wiseman M.S."/>
            <person name="Pupko T."/>
            <person name="Belcher M.S."/>
            <person name="Sechler A.J."/>
            <person name="Tancos M.A."/>
            <person name="Schroeder B.K."/>
            <person name="Murray T.D."/>
            <person name="Luster D.G."/>
            <person name="Schneider W.L."/>
            <person name="Rogers E."/>
            <person name="Andreote F.D."/>
            <person name="Grunwald N.J."/>
            <person name="Putnam M.L."/>
            <person name="Chang J.H."/>
        </authorList>
    </citation>
    <scope>NUCLEOTIDE SEQUENCE [LARGE SCALE GENOMIC DNA]</scope>
    <source>
        <strain evidence="2 4">FH99</strain>
    </source>
</reference>
<reference evidence="1 3" key="1">
    <citation type="submission" date="2015-04" db="EMBL/GenBank/DDBJ databases">
        <title>Draft genome sequence of Rathayibacter toxicus strain FH-142 (AKA 70134 or CS 32), a Western Australian isolate.</title>
        <authorList>
            <consortium name="Consortium for Microbial Forensics and Genomics (microFORGE)"/>
            <person name="Knight B.M."/>
            <person name="Roberts D.P."/>
            <person name="Lin D."/>
            <person name="Hari K."/>
            <person name="Fletcher J."/>
            <person name="Melcher U."/>
            <person name="Blagden T."/>
            <person name="Luster D.G."/>
            <person name="Sechler A.J."/>
            <person name="Schneider W.L."/>
            <person name="Winegar R.A."/>
        </authorList>
    </citation>
    <scope>NUCLEOTIDE SEQUENCE [LARGE SCALE GENOMIC DNA]</scope>
    <source>
        <strain evidence="1 3">FH142</strain>
    </source>
</reference>
<dbReference type="OrthoDB" id="9789603at2"/>
<dbReference type="STRING" id="145458.APU90_09695"/>
<evidence type="ECO:0000313" key="2">
    <source>
        <dbReference type="EMBL" id="PPI14357.1"/>
    </source>
</evidence>